<keyword evidence="5" id="KW-0720">Serine protease</keyword>
<dbReference type="SUPFAM" id="SSF141986">
    <property type="entry name" value="LD-carboxypeptidase A C-terminal domain-like"/>
    <property type="match status" value="1"/>
</dbReference>
<comment type="similarity">
    <text evidence="1">Belongs to the peptidase S66 family.</text>
</comment>
<dbReference type="Pfam" id="PF17676">
    <property type="entry name" value="Peptidase_S66C"/>
    <property type="match status" value="1"/>
</dbReference>
<feature type="domain" description="LD-carboxypeptidase N-terminal" evidence="6">
    <location>
        <begin position="18"/>
        <end position="123"/>
    </location>
</feature>
<dbReference type="PANTHER" id="PTHR30237:SF2">
    <property type="entry name" value="MUREIN TETRAPEPTIDE CARBOXYPEPTIDASE"/>
    <property type="match status" value="1"/>
</dbReference>
<dbReference type="Pfam" id="PF02016">
    <property type="entry name" value="Peptidase_S66"/>
    <property type="match status" value="1"/>
</dbReference>
<dbReference type="SUPFAM" id="SSF52317">
    <property type="entry name" value="Class I glutamine amidotransferase-like"/>
    <property type="match status" value="1"/>
</dbReference>
<dbReference type="EMBL" id="JADOER010000004">
    <property type="protein sequence ID" value="MBT9311833.1"/>
    <property type="molecule type" value="Genomic_DNA"/>
</dbReference>
<evidence type="ECO:0000256" key="1">
    <source>
        <dbReference type="ARBA" id="ARBA00010233"/>
    </source>
</evidence>
<reference evidence="8 9" key="1">
    <citation type="journal article" date="2021" name="Mar. Drugs">
        <title>Genome Reduction and Secondary Metabolism of the Marine Sponge-Associated Cyanobacterium Leptothoe.</title>
        <authorList>
            <person name="Konstantinou D."/>
            <person name="Popin R.V."/>
            <person name="Fewer D.P."/>
            <person name="Sivonen K."/>
            <person name="Gkelis S."/>
        </authorList>
    </citation>
    <scope>NUCLEOTIDE SEQUENCE [LARGE SCALE GENOMIC DNA]</scope>
    <source>
        <strain evidence="8 9">TAU-MAC 1615</strain>
    </source>
</reference>
<evidence type="ECO:0000313" key="8">
    <source>
        <dbReference type="EMBL" id="MBT9311833.1"/>
    </source>
</evidence>
<dbReference type="Gene3D" id="3.40.50.10740">
    <property type="entry name" value="Class I glutamine amidotransferase-like"/>
    <property type="match status" value="1"/>
</dbReference>
<name>A0ABS5Y2U8_9CYAN</name>
<dbReference type="CDD" id="cd07025">
    <property type="entry name" value="Peptidase_S66"/>
    <property type="match status" value="1"/>
</dbReference>
<feature type="domain" description="LD-carboxypeptidase C-terminal" evidence="7">
    <location>
        <begin position="172"/>
        <end position="288"/>
    </location>
</feature>
<sequence>MTYGLPAPLVPGDLLYAVAPSGTLRETEKFEAGLQVWRDRGYQIELSPNYNQRWGYLAGKDHQRRQQLLAALKNPNYKGILCVRGGYGGTRLLENWQWPTDTQGHPINKWLIGFSDITSLLWSGALSGGVHGPLLTTISQEPDWSLNRLFTWLANHTLAPLTGESWVTGTATGKLLPANLTVATCLLGTAHEPDLAGAILAFEDVTEAPYRLDRMLTHWRMLGKFDQIAGIALGRFSQCEPPKNVPSFSALEVLQERLGDLGVPMVAALPFGHDGENAALPFGIPAKLEAHADGTGLLSFPGYGPKKA</sequence>
<dbReference type="InterPro" id="IPR040449">
    <property type="entry name" value="Peptidase_S66_N"/>
</dbReference>
<evidence type="ECO:0000259" key="7">
    <source>
        <dbReference type="Pfam" id="PF17676"/>
    </source>
</evidence>
<gene>
    <name evidence="8" type="ORF">IXB28_06415</name>
</gene>
<evidence type="ECO:0000256" key="2">
    <source>
        <dbReference type="ARBA" id="ARBA00022645"/>
    </source>
</evidence>
<dbReference type="InterPro" id="IPR027461">
    <property type="entry name" value="Carboxypeptidase_A_C_sf"/>
</dbReference>
<comment type="caution">
    <text evidence="8">The sequence shown here is derived from an EMBL/GenBank/DDBJ whole genome shotgun (WGS) entry which is preliminary data.</text>
</comment>
<keyword evidence="2" id="KW-0121">Carboxypeptidase</keyword>
<dbReference type="PANTHER" id="PTHR30237">
    <property type="entry name" value="MURAMOYLTETRAPEPTIDE CARBOXYPEPTIDASE"/>
    <property type="match status" value="1"/>
</dbReference>
<dbReference type="InterPro" id="IPR040921">
    <property type="entry name" value="Peptidase_S66C"/>
</dbReference>
<dbReference type="InterPro" id="IPR003507">
    <property type="entry name" value="S66_fam"/>
</dbReference>
<keyword evidence="9" id="KW-1185">Reference proteome</keyword>
<keyword evidence="3" id="KW-0645">Protease</keyword>
<dbReference type="Gene3D" id="3.50.30.60">
    <property type="entry name" value="LD-carboxypeptidase A C-terminal domain-like"/>
    <property type="match status" value="1"/>
</dbReference>
<keyword evidence="4" id="KW-0378">Hydrolase</keyword>
<proteinExistence type="inferred from homology"/>
<evidence type="ECO:0000256" key="5">
    <source>
        <dbReference type="ARBA" id="ARBA00022825"/>
    </source>
</evidence>
<dbReference type="Proteomes" id="UP001196661">
    <property type="component" value="Unassembled WGS sequence"/>
</dbReference>
<dbReference type="RefSeq" id="WP_215617695.1">
    <property type="nucleotide sequence ID" value="NZ_JADOER010000004.1"/>
</dbReference>
<organism evidence="8 9">
    <name type="scientific">Leptothoe kymatousa TAU-MAC 1615</name>
    <dbReference type="NCBI Taxonomy" id="2364775"/>
    <lineage>
        <taxon>Bacteria</taxon>
        <taxon>Bacillati</taxon>
        <taxon>Cyanobacteriota</taxon>
        <taxon>Cyanophyceae</taxon>
        <taxon>Nodosilineales</taxon>
        <taxon>Cymatolegaceae</taxon>
        <taxon>Leptothoe</taxon>
        <taxon>Leptothoe kymatousa</taxon>
    </lineage>
</organism>
<evidence type="ECO:0000259" key="6">
    <source>
        <dbReference type="Pfam" id="PF02016"/>
    </source>
</evidence>
<evidence type="ECO:0000256" key="4">
    <source>
        <dbReference type="ARBA" id="ARBA00022801"/>
    </source>
</evidence>
<dbReference type="InterPro" id="IPR027478">
    <property type="entry name" value="LdcA_N"/>
</dbReference>
<dbReference type="InterPro" id="IPR029062">
    <property type="entry name" value="Class_I_gatase-like"/>
</dbReference>
<evidence type="ECO:0000256" key="3">
    <source>
        <dbReference type="ARBA" id="ARBA00022670"/>
    </source>
</evidence>
<accession>A0ABS5Y2U8</accession>
<evidence type="ECO:0000313" key="9">
    <source>
        <dbReference type="Proteomes" id="UP001196661"/>
    </source>
</evidence>
<protein>
    <submittedName>
        <fullName evidence="8">LD-carboxypeptidase</fullName>
    </submittedName>
</protein>
<dbReference type="PIRSF" id="PIRSF028757">
    <property type="entry name" value="LD-carboxypeptidase"/>
    <property type="match status" value="1"/>
</dbReference>